<reference evidence="1 2" key="1">
    <citation type="submission" date="2021-01" db="EMBL/GenBank/DDBJ databases">
        <title>011410 draft genome.</title>
        <authorList>
            <person name="Lang L."/>
        </authorList>
    </citation>
    <scope>NUCLEOTIDE SEQUENCE [LARGE SCALE GENOMIC DNA]</scope>
    <source>
        <strain evidence="1 2">KCTC 42845</strain>
    </source>
</reference>
<evidence type="ECO:0008006" key="3">
    <source>
        <dbReference type="Google" id="ProtNLM"/>
    </source>
</evidence>
<dbReference type="InterPro" id="IPR027417">
    <property type="entry name" value="P-loop_NTPase"/>
</dbReference>
<protein>
    <recommendedName>
        <fullName evidence="3">Adenylate kinase</fullName>
    </recommendedName>
</protein>
<name>A0ABS1S9U5_9RHOB</name>
<proteinExistence type="predicted"/>
<sequence>MRGDEEYGTGLAPSPAKIVTRVMIVGGSGTGKSFLGLRLAELACLPSFHMDQLSWHPGFVHRTTSEMDALTRDIHARVHWILEGGHYETGHERADRAHLLIWLDLHPGLQSWRVFLRSLRHHGTVRPCMAEGCPERFGRHTIDVVRYVWKSHHFHRKQIQAVIAKAPPGLKIHRLQSTGQVRRFLSQCVKAADVPGFLVLEGLDASAKRD</sequence>
<dbReference type="SUPFAM" id="SSF52540">
    <property type="entry name" value="P-loop containing nucleoside triphosphate hydrolases"/>
    <property type="match status" value="1"/>
</dbReference>
<dbReference type="InterPro" id="IPR052922">
    <property type="entry name" value="Cytidylate_Kinase-2"/>
</dbReference>
<organism evidence="1 2">
    <name type="scientific">Paracoccus aerius</name>
    <dbReference type="NCBI Taxonomy" id="1915382"/>
    <lineage>
        <taxon>Bacteria</taxon>
        <taxon>Pseudomonadati</taxon>
        <taxon>Pseudomonadota</taxon>
        <taxon>Alphaproteobacteria</taxon>
        <taxon>Rhodobacterales</taxon>
        <taxon>Paracoccaceae</taxon>
        <taxon>Paracoccus</taxon>
    </lineage>
</organism>
<dbReference type="EMBL" id="JAESHT010000028">
    <property type="protein sequence ID" value="MBL3675512.1"/>
    <property type="molecule type" value="Genomic_DNA"/>
</dbReference>
<accession>A0ABS1S9U5</accession>
<gene>
    <name evidence="1" type="ORF">JL111_18740</name>
</gene>
<keyword evidence="2" id="KW-1185">Reference proteome</keyword>
<dbReference type="Proteomes" id="UP000644749">
    <property type="component" value="Unassembled WGS sequence"/>
</dbReference>
<dbReference type="RefSeq" id="WP_191312812.1">
    <property type="nucleotide sequence ID" value="NZ_BNCL01000032.1"/>
</dbReference>
<evidence type="ECO:0000313" key="1">
    <source>
        <dbReference type="EMBL" id="MBL3675512.1"/>
    </source>
</evidence>
<dbReference type="PANTHER" id="PTHR37816">
    <property type="entry name" value="YALI0E33011P"/>
    <property type="match status" value="1"/>
</dbReference>
<comment type="caution">
    <text evidence="1">The sequence shown here is derived from an EMBL/GenBank/DDBJ whole genome shotgun (WGS) entry which is preliminary data.</text>
</comment>
<dbReference type="PANTHER" id="PTHR37816:SF2">
    <property type="entry name" value="DNA TOPOLOGY MODULATION PROTEIN FLAR-RELATED PROTEIN"/>
    <property type="match status" value="1"/>
</dbReference>
<evidence type="ECO:0000313" key="2">
    <source>
        <dbReference type="Proteomes" id="UP000644749"/>
    </source>
</evidence>